<evidence type="ECO:0000313" key="2">
    <source>
        <dbReference type="EMBL" id="SUZ80701.1"/>
    </source>
</evidence>
<dbReference type="InterPro" id="IPR050744">
    <property type="entry name" value="AI-2_Isomerase_LsrG"/>
</dbReference>
<dbReference type="PANTHER" id="PTHR33336:SF15">
    <property type="entry name" value="ABM DOMAIN-CONTAINING PROTEIN"/>
    <property type="match status" value="1"/>
</dbReference>
<evidence type="ECO:0000259" key="1">
    <source>
        <dbReference type="PROSITE" id="PS51725"/>
    </source>
</evidence>
<dbReference type="InterPro" id="IPR007138">
    <property type="entry name" value="ABM_dom"/>
</dbReference>
<dbReference type="EMBL" id="UINC01001438">
    <property type="protein sequence ID" value="SUZ80701.1"/>
    <property type="molecule type" value="Genomic_DNA"/>
</dbReference>
<name>A0A381QMW7_9ZZZZ</name>
<organism evidence="2">
    <name type="scientific">marine metagenome</name>
    <dbReference type="NCBI Taxonomy" id="408172"/>
    <lineage>
        <taxon>unclassified sequences</taxon>
        <taxon>metagenomes</taxon>
        <taxon>ecological metagenomes</taxon>
    </lineage>
</organism>
<dbReference type="PROSITE" id="PS51725">
    <property type="entry name" value="ABM"/>
    <property type="match status" value="1"/>
</dbReference>
<dbReference type="Pfam" id="PF03992">
    <property type="entry name" value="ABM"/>
    <property type="match status" value="1"/>
</dbReference>
<proteinExistence type="predicted"/>
<dbReference type="SUPFAM" id="SSF54909">
    <property type="entry name" value="Dimeric alpha+beta barrel"/>
    <property type="match status" value="1"/>
</dbReference>
<dbReference type="GO" id="GO:0003824">
    <property type="term" value="F:catalytic activity"/>
    <property type="evidence" value="ECO:0007669"/>
    <property type="project" value="TreeGrafter"/>
</dbReference>
<dbReference type="InterPro" id="IPR011008">
    <property type="entry name" value="Dimeric_a/b-barrel"/>
</dbReference>
<accession>A0A381QMW7</accession>
<gene>
    <name evidence="2" type="ORF">METZ01_LOCUS33555</name>
</gene>
<feature type="domain" description="ABM" evidence="1">
    <location>
        <begin position="2"/>
        <end position="93"/>
    </location>
</feature>
<dbReference type="PANTHER" id="PTHR33336">
    <property type="entry name" value="QUINOL MONOOXYGENASE YGIN-RELATED"/>
    <property type="match status" value="1"/>
</dbReference>
<dbReference type="Gene3D" id="3.30.70.100">
    <property type="match status" value="1"/>
</dbReference>
<sequence>MIVIAGTITFDPDKAEQMLASAITLMEATRAEEGCLDYVMAADPLIPGLLRLFERWENEEHLGAHMAAPHSRTFQKSLGDCGVSGVSIDRYEVASVTKLL</sequence>
<reference evidence="2" key="1">
    <citation type="submission" date="2018-05" db="EMBL/GenBank/DDBJ databases">
        <authorList>
            <person name="Lanie J.A."/>
            <person name="Ng W.-L."/>
            <person name="Kazmierczak K.M."/>
            <person name="Andrzejewski T.M."/>
            <person name="Davidsen T.M."/>
            <person name="Wayne K.J."/>
            <person name="Tettelin H."/>
            <person name="Glass J.I."/>
            <person name="Rusch D."/>
            <person name="Podicherti R."/>
            <person name="Tsui H.-C.T."/>
            <person name="Winkler M.E."/>
        </authorList>
    </citation>
    <scope>NUCLEOTIDE SEQUENCE</scope>
</reference>
<dbReference type="AlphaFoldDB" id="A0A381QMW7"/>
<protein>
    <recommendedName>
        <fullName evidence="1">ABM domain-containing protein</fullName>
    </recommendedName>
</protein>